<gene>
    <name evidence="3" type="ORF">BN7_3431</name>
</gene>
<evidence type="ECO:0000313" key="4">
    <source>
        <dbReference type="Proteomes" id="UP000009328"/>
    </source>
</evidence>
<proteinExistence type="predicted"/>
<dbReference type="Proteomes" id="UP000009328">
    <property type="component" value="Unassembled WGS sequence"/>
</dbReference>
<feature type="region of interest" description="Disordered" evidence="2">
    <location>
        <begin position="1"/>
        <end position="25"/>
    </location>
</feature>
<dbReference type="InParanoid" id="K0KNX2"/>
<evidence type="ECO:0000256" key="2">
    <source>
        <dbReference type="SAM" id="MobiDB-lite"/>
    </source>
</evidence>
<comment type="caution">
    <text evidence="3">The sequence shown here is derived from an EMBL/GenBank/DDBJ whole genome shotgun (WGS) entry which is preliminary data.</text>
</comment>
<dbReference type="EMBL" id="CAIF01000092">
    <property type="protein sequence ID" value="CCH43877.1"/>
    <property type="molecule type" value="Genomic_DNA"/>
</dbReference>
<organism evidence="3 4">
    <name type="scientific">Wickerhamomyces ciferrii (strain ATCC 14091 / BCRC 22168 / CBS 111 / JCM 3599 / NBRC 0793 / NRRL Y-1031 F-60-10)</name>
    <name type="common">Yeast</name>
    <name type="synonym">Pichia ciferrii</name>
    <dbReference type="NCBI Taxonomy" id="1206466"/>
    <lineage>
        <taxon>Eukaryota</taxon>
        <taxon>Fungi</taxon>
        <taxon>Dikarya</taxon>
        <taxon>Ascomycota</taxon>
        <taxon>Saccharomycotina</taxon>
        <taxon>Saccharomycetes</taxon>
        <taxon>Phaffomycetales</taxon>
        <taxon>Wickerhamomycetaceae</taxon>
        <taxon>Wickerhamomyces</taxon>
    </lineage>
</organism>
<feature type="compositionally biased region" description="Polar residues" evidence="2">
    <location>
        <begin position="14"/>
        <end position="25"/>
    </location>
</feature>
<feature type="coiled-coil region" evidence="1">
    <location>
        <begin position="34"/>
        <end position="68"/>
    </location>
</feature>
<name>K0KNX2_WICCF</name>
<dbReference type="AlphaFoldDB" id="K0KNX2"/>
<protein>
    <recommendedName>
        <fullName evidence="5">Kinetochore protein</fullName>
    </recommendedName>
</protein>
<sequence length="322" mass="37507">MDPLGLFSEDTPRRNTSQIAKLSSPVQQTDTLKSYELEVKREELLRKRNALKEEVSNLENQWNEMRNNLEVEDINKEEDDLIWKLLIQRSEHTTKEENDAGNELINDAEDLDMFSAKPSKDWSLRIEYLKKFYPDLTITNQESKTSLTYSEGSTRPNILKTISFDLSYPRKIIALDVKIHLIKLDNIFKTNHLDIIKRSNNKLNSIIIEIITYFTRSKNINGLLSTLNSLYTKLQTRQSTLQELNDELQQNTKINILQSQITHQQLVLHWDFIFKDGTIITITNVNDSLNTVFTDLLEQYSVKSAFLKLVEKIYTSSTTEEV</sequence>
<evidence type="ECO:0000313" key="3">
    <source>
        <dbReference type="EMBL" id="CCH43877.1"/>
    </source>
</evidence>
<dbReference type="HOGENOM" id="CLU_048006_0_0_1"/>
<keyword evidence="4" id="KW-1185">Reference proteome</keyword>
<evidence type="ECO:0000256" key="1">
    <source>
        <dbReference type="SAM" id="Coils"/>
    </source>
</evidence>
<evidence type="ECO:0008006" key="5">
    <source>
        <dbReference type="Google" id="ProtNLM"/>
    </source>
</evidence>
<accession>K0KNX2</accession>
<reference evidence="3 4" key="1">
    <citation type="journal article" date="2012" name="Eukaryot. Cell">
        <title>Draft genome sequence of Wickerhamomyces ciferrii NRRL Y-1031 F-60-10.</title>
        <authorList>
            <person name="Schneider J."/>
            <person name="Andrea H."/>
            <person name="Blom J."/>
            <person name="Jaenicke S."/>
            <person name="Ruckert C."/>
            <person name="Schorsch C."/>
            <person name="Szczepanowski R."/>
            <person name="Farwick M."/>
            <person name="Goesmann A."/>
            <person name="Puhler A."/>
            <person name="Schaffer S."/>
            <person name="Tauch A."/>
            <person name="Kohler T."/>
            <person name="Brinkrolf K."/>
        </authorList>
    </citation>
    <scope>NUCLEOTIDE SEQUENCE [LARGE SCALE GENOMIC DNA]</scope>
    <source>
        <strain evidence="4">ATCC 14091 / BCRC 22168 / CBS 111 / JCM 3599 / NBRC 0793 / NRRL Y-1031 F-60-10</strain>
    </source>
</reference>
<keyword evidence="1" id="KW-0175">Coiled coil</keyword>